<feature type="binding site" evidence="4">
    <location>
        <position position="235"/>
    </location>
    <ligand>
        <name>Mn(2+)</name>
        <dbReference type="ChEBI" id="CHEBI:29035"/>
        <label>1</label>
    </ligand>
</feature>
<dbReference type="CDD" id="cd11593">
    <property type="entry name" value="Agmatinase-like_2"/>
    <property type="match status" value="1"/>
</dbReference>
<dbReference type="PANTHER" id="PTHR11358">
    <property type="entry name" value="ARGINASE/AGMATINASE"/>
    <property type="match status" value="1"/>
</dbReference>
<dbReference type="InterPro" id="IPR020855">
    <property type="entry name" value="Ureohydrolase_Mn_BS"/>
</dbReference>
<dbReference type="PROSITE" id="PS51409">
    <property type="entry name" value="ARGINASE_2"/>
    <property type="match status" value="1"/>
</dbReference>
<evidence type="ECO:0000313" key="5">
    <source>
        <dbReference type="EMBL" id="BDI30298.1"/>
    </source>
</evidence>
<dbReference type="GO" id="GO:0008783">
    <property type="term" value="F:agmatinase activity"/>
    <property type="evidence" value="ECO:0007669"/>
    <property type="project" value="TreeGrafter"/>
</dbReference>
<evidence type="ECO:0000256" key="4">
    <source>
        <dbReference type="PIRSR" id="PIRSR036979-1"/>
    </source>
</evidence>
<evidence type="ECO:0000313" key="6">
    <source>
        <dbReference type="Proteomes" id="UP000287394"/>
    </source>
</evidence>
<organism evidence="5 6">
    <name type="scientific">Capsulimonas corticalis</name>
    <dbReference type="NCBI Taxonomy" id="2219043"/>
    <lineage>
        <taxon>Bacteria</taxon>
        <taxon>Bacillati</taxon>
        <taxon>Armatimonadota</taxon>
        <taxon>Armatimonadia</taxon>
        <taxon>Capsulimonadales</taxon>
        <taxon>Capsulimonadaceae</taxon>
        <taxon>Capsulimonas</taxon>
    </lineage>
</organism>
<proteinExistence type="inferred from homology"/>
<evidence type="ECO:0000256" key="1">
    <source>
        <dbReference type="ARBA" id="ARBA00009227"/>
    </source>
</evidence>
<gene>
    <name evidence="5" type="ORF">CCAX7_23490</name>
</gene>
<dbReference type="PIRSF" id="PIRSF036979">
    <property type="entry name" value="Arginase"/>
    <property type="match status" value="1"/>
</dbReference>
<feature type="binding site" evidence="4">
    <location>
        <position position="127"/>
    </location>
    <ligand>
        <name>Mn(2+)</name>
        <dbReference type="ChEBI" id="CHEBI:29035"/>
        <label>1</label>
    </ligand>
</feature>
<dbReference type="Pfam" id="PF00491">
    <property type="entry name" value="Arginase"/>
    <property type="match status" value="1"/>
</dbReference>
<reference evidence="5 6" key="1">
    <citation type="journal article" date="2019" name="Int. J. Syst. Evol. Microbiol.">
        <title>Capsulimonas corticalis gen. nov., sp. nov., an aerobic capsulated bacterium, of a novel bacterial order, Capsulimonadales ord. nov., of the class Armatimonadia of the phylum Armatimonadetes.</title>
        <authorList>
            <person name="Li J."/>
            <person name="Kudo C."/>
            <person name="Tonouchi A."/>
        </authorList>
    </citation>
    <scope>NUCLEOTIDE SEQUENCE [LARGE SCALE GENOMIC DNA]</scope>
    <source>
        <strain evidence="5 6">AX-7</strain>
    </source>
</reference>
<dbReference type="AlphaFoldDB" id="A0A402CV58"/>
<accession>A0A402CV58</accession>
<dbReference type="NCBIfam" id="TIGR01230">
    <property type="entry name" value="agmatinase"/>
    <property type="match status" value="1"/>
</dbReference>
<dbReference type="SUPFAM" id="SSF52768">
    <property type="entry name" value="Arginase/deacetylase"/>
    <property type="match status" value="1"/>
</dbReference>
<dbReference type="InterPro" id="IPR023696">
    <property type="entry name" value="Ureohydrolase_dom_sf"/>
</dbReference>
<dbReference type="Proteomes" id="UP000287394">
    <property type="component" value="Chromosome"/>
</dbReference>
<dbReference type="InterPro" id="IPR006035">
    <property type="entry name" value="Ureohydrolase"/>
</dbReference>
<sequence>MGADAQREVGRAPGYSFLPPSNFLGLAPEDSAYETSRALILPIPYDATTSYKGGAKDGPRAILEASAQIELYDVELDAEPALEWGVHTLPALAPDLRSAEATIESIAAAVIDLPCREKLLCVLGGEHSISVGVARGLYSHFGEFVTVQLDAHADLRDEYHETPYSHACAARRILDLGGEVIQFGIRSLDRTEADFLKENPAKVTAHLASVMHRDRSYLTALIEKIKGKQVFLTIDLDAFDPSVIPATGTPEPGGLLWYDVLEIVQTVARESTVIAFDVVELAPIPGLHAPDFTAAKLVYKVLTAVLGKE</sequence>
<keyword evidence="2 4" id="KW-0479">Metal-binding</keyword>
<feature type="binding site" evidence="4">
    <location>
        <position position="152"/>
    </location>
    <ligand>
        <name>Mn(2+)</name>
        <dbReference type="ChEBI" id="CHEBI:29035"/>
        <label>1</label>
    </ligand>
</feature>
<protein>
    <submittedName>
        <fullName evidence="5">Agmatinase</fullName>
    </submittedName>
</protein>
<feature type="binding site" evidence="4">
    <location>
        <position position="237"/>
    </location>
    <ligand>
        <name>Mn(2+)</name>
        <dbReference type="ChEBI" id="CHEBI:29035"/>
        <label>1</label>
    </ligand>
</feature>
<feature type="binding site" evidence="4">
    <location>
        <position position="154"/>
    </location>
    <ligand>
        <name>Mn(2+)</name>
        <dbReference type="ChEBI" id="CHEBI:29035"/>
        <label>1</label>
    </ligand>
</feature>
<dbReference type="PANTHER" id="PTHR11358:SF26">
    <property type="entry name" value="GUANIDINO ACID HYDROLASE, MITOCHONDRIAL"/>
    <property type="match status" value="1"/>
</dbReference>
<comment type="similarity">
    <text evidence="1">Belongs to the arginase family. Agmatinase subfamily.</text>
</comment>
<dbReference type="InterPro" id="IPR005925">
    <property type="entry name" value="Agmatinase-rel"/>
</dbReference>
<evidence type="ECO:0000256" key="3">
    <source>
        <dbReference type="ARBA" id="ARBA00022801"/>
    </source>
</evidence>
<dbReference type="GO" id="GO:0033389">
    <property type="term" value="P:putrescine biosynthetic process from arginine, via agmatine"/>
    <property type="evidence" value="ECO:0007669"/>
    <property type="project" value="TreeGrafter"/>
</dbReference>
<dbReference type="Gene3D" id="3.40.800.10">
    <property type="entry name" value="Ureohydrolase domain"/>
    <property type="match status" value="1"/>
</dbReference>
<dbReference type="GO" id="GO:0046872">
    <property type="term" value="F:metal ion binding"/>
    <property type="evidence" value="ECO:0007669"/>
    <property type="project" value="UniProtKB-KW"/>
</dbReference>
<keyword evidence="6" id="KW-1185">Reference proteome</keyword>
<dbReference type="EMBL" id="AP025739">
    <property type="protein sequence ID" value="BDI30298.1"/>
    <property type="molecule type" value="Genomic_DNA"/>
</dbReference>
<comment type="cofactor">
    <cofactor evidence="4">
        <name>Mn(2+)</name>
        <dbReference type="ChEBI" id="CHEBI:29035"/>
    </cofactor>
    <text evidence="4">Binds 2 manganese ions per subunit.</text>
</comment>
<dbReference type="KEGG" id="ccot:CCAX7_23490"/>
<keyword evidence="4" id="KW-0464">Manganese</keyword>
<dbReference type="PROSITE" id="PS01053">
    <property type="entry name" value="ARGINASE_1"/>
    <property type="match status" value="1"/>
</dbReference>
<dbReference type="RefSeq" id="WP_165864164.1">
    <property type="nucleotide sequence ID" value="NZ_AP025739.1"/>
</dbReference>
<feature type="binding site" evidence="4">
    <location>
        <position position="150"/>
    </location>
    <ligand>
        <name>Mn(2+)</name>
        <dbReference type="ChEBI" id="CHEBI:29035"/>
        <label>1</label>
    </ligand>
</feature>
<evidence type="ECO:0000256" key="2">
    <source>
        <dbReference type="ARBA" id="ARBA00022723"/>
    </source>
</evidence>
<name>A0A402CV58_9BACT</name>
<keyword evidence="3" id="KW-0378">Hydrolase</keyword>